<dbReference type="Pfam" id="PF00501">
    <property type="entry name" value="AMP-binding"/>
    <property type="match status" value="1"/>
</dbReference>
<dbReference type="Proteomes" id="UP000288096">
    <property type="component" value="Unassembled WGS sequence"/>
</dbReference>
<proteinExistence type="inferred from homology"/>
<dbReference type="CDD" id="cd05936">
    <property type="entry name" value="FC-FACS_FadD_like"/>
    <property type="match status" value="1"/>
</dbReference>
<feature type="domain" description="AMP-binding enzyme C-terminal" evidence="4">
    <location>
        <begin position="476"/>
        <end position="550"/>
    </location>
</feature>
<dbReference type="InterPro" id="IPR000873">
    <property type="entry name" value="AMP-dep_synth/lig_dom"/>
</dbReference>
<dbReference type="PANTHER" id="PTHR43767:SF12">
    <property type="entry name" value="AMP-DEPENDENT SYNTHETASE AND LIGASE"/>
    <property type="match status" value="1"/>
</dbReference>
<sequence length="565" mass="63370">MTKENRYEDKPWIGQYEGNVKDKLEYERICLPEFLARSARNFPDQPALIFQGYKMTYRQLDEAVNRFGAALHDFGIKKGDSVAILLPNTIPCVVAYYAILRIGGVAVMNNPLYSDRELDHQFNDSGAKALVTLDLLGNRMIDLRPKTRIKQIIYTTLGDYLPFPKNLIFPLIAKKKKLAADVRPAENVYKWKAVLEKYPPEPPKTDITFDDTAMYQYTGGTTGVSKGVILTHANLSQQVQQVAGWFPAFKVGKEVMLGALPFFHVFGLSTAMNLAIYRGWTDVLVPKPQPGPLLETIARFRPSFVPLVPTMYIGILNHPDIGKTDLTSVKGCFSGSSPLPVEVIRDFEEKTGAVIVEGYGLTETTPVTHVNPFNKEKRKIGSIGLPISDTECRVVSLEDGVTDMPVNEPGELLIRGPQVMKGYRNMPEETAGVLTEDGWLHTGDIAQMSKEGYFYIVDRKKDLIISGGYNVYPRDIDEVFYEHPKVQEACTVGIPHPSRGEAAKVFVVLKPNATAEAEELMAHCKEKLAKYKWPVEIEFREELPKTNVGKILRKDLRAEELAKQK</sequence>
<dbReference type="SUPFAM" id="SSF56801">
    <property type="entry name" value="Acetyl-CoA synthetase-like"/>
    <property type="match status" value="1"/>
</dbReference>
<dbReference type="InterPro" id="IPR050237">
    <property type="entry name" value="ATP-dep_AMP-bd_enzyme"/>
</dbReference>
<dbReference type="InterPro" id="IPR045851">
    <property type="entry name" value="AMP-bd_C_sf"/>
</dbReference>
<protein>
    <submittedName>
        <fullName evidence="5">Long-chain fatty acid--CoA ligase</fullName>
    </submittedName>
</protein>
<keyword evidence="6" id="KW-1185">Reference proteome</keyword>
<dbReference type="PROSITE" id="PS00455">
    <property type="entry name" value="AMP_BINDING"/>
    <property type="match status" value="1"/>
</dbReference>
<dbReference type="RefSeq" id="WP_124327021.1">
    <property type="nucleotide sequence ID" value="NZ_BEXT01000001.1"/>
</dbReference>
<dbReference type="GO" id="GO:0016877">
    <property type="term" value="F:ligase activity, forming carbon-sulfur bonds"/>
    <property type="evidence" value="ECO:0007669"/>
    <property type="project" value="UniProtKB-ARBA"/>
</dbReference>
<evidence type="ECO:0000313" key="6">
    <source>
        <dbReference type="Proteomes" id="UP000288096"/>
    </source>
</evidence>
<name>A0A401FRC2_9BACT</name>
<dbReference type="InterPro" id="IPR042099">
    <property type="entry name" value="ANL_N_sf"/>
</dbReference>
<dbReference type="InterPro" id="IPR025110">
    <property type="entry name" value="AMP-bd_C"/>
</dbReference>
<evidence type="ECO:0000259" key="4">
    <source>
        <dbReference type="Pfam" id="PF13193"/>
    </source>
</evidence>
<comment type="similarity">
    <text evidence="1">Belongs to the ATP-dependent AMP-binding enzyme family.</text>
</comment>
<evidence type="ECO:0000256" key="2">
    <source>
        <dbReference type="ARBA" id="ARBA00022598"/>
    </source>
</evidence>
<dbReference type="Gene3D" id="3.40.50.12780">
    <property type="entry name" value="N-terminal domain of ligase-like"/>
    <property type="match status" value="1"/>
</dbReference>
<dbReference type="AlphaFoldDB" id="A0A401FRC2"/>
<organism evidence="5 6">
    <name type="scientific">Desulfonema ishimotonii</name>
    <dbReference type="NCBI Taxonomy" id="45657"/>
    <lineage>
        <taxon>Bacteria</taxon>
        <taxon>Pseudomonadati</taxon>
        <taxon>Thermodesulfobacteriota</taxon>
        <taxon>Desulfobacteria</taxon>
        <taxon>Desulfobacterales</taxon>
        <taxon>Desulfococcaceae</taxon>
        <taxon>Desulfonema</taxon>
    </lineage>
</organism>
<dbReference type="OrthoDB" id="9765680at2"/>
<gene>
    <name evidence="5" type="ORF">DENIS_0450</name>
</gene>
<dbReference type="Gene3D" id="3.30.300.30">
    <property type="match status" value="1"/>
</dbReference>
<evidence type="ECO:0000259" key="3">
    <source>
        <dbReference type="Pfam" id="PF00501"/>
    </source>
</evidence>
<dbReference type="EMBL" id="BEXT01000001">
    <property type="protein sequence ID" value="GBC59511.1"/>
    <property type="molecule type" value="Genomic_DNA"/>
</dbReference>
<feature type="domain" description="AMP-dependent synthetase/ligase" evidence="3">
    <location>
        <begin position="36"/>
        <end position="423"/>
    </location>
</feature>
<reference evidence="6" key="2">
    <citation type="submission" date="2019-01" db="EMBL/GenBank/DDBJ databases">
        <title>Genome sequence of Desulfonema ishimotonii strain Tokyo 01.</title>
        <authorList>
            <person name="Fukui M."/>
        </authorList>
    </citation>
    <scope>NUCLEOTIDE SEQUENCE [LARGE SCALE GENOMIC DNA]</scope>
    <source>
        <strain evidence="6">Tokyo 01</strain>
    </source>
</reference>
<dbReference type="Pfam" id="PF13193">
    <property type="entry name" value="AMP-binding_C"/>
    <property type="match status" value="1"/>
</dbReference>
<dbReference type="FunFam" id="3.30.300.30:FF:000008">
    <property type="entry name" value="2,3-dihydroxybenzoate-AMP ligase"/>
    <property type="match status" value="1"/>
</dbReference>
<dbReference type="InterPro" id="IPR020845">
    <property type="entry name" value="AMP-binding_CS"/>
</dbReference>
<dbReference type="PANTHER" id="PTHR43767">
    <property type="entry name" value="LONG-CHAIN-FATTY-ACID--COA LIGASE"/>
    <property type="match status" value="1"/>
</dbReference>
<evidence type="ECO:0000313" key="5">
    <source>
        <dbReference type="EMBL" id="GBC59511.1"/>
    </source>
</evidence>
<evidence type="ECO:0000256" key="1">
    <source>
        <dbReference type="ARBA" id="ARBA00006432"/>
    </source>
</evidence>
<comment type="caution">
    <text evidence="5">The sequence shown here is derived from an EMBL/GenBank/DDBJ whole genome shotgun (WGS) entry which is preliminary data.</text>
</comment>
<accession>A0A401FRC2</accession>
<keyword evidence="2 5" id="KW-0436">Ligase</keyword>
<reference evidence="6" key="1">
    <citation type="submission" date="2017-11" db="EMBL/GenBank/DDBJ databases">
        <authorList>
            <person name="Watanabe M."/>
            <person name="Kojima H."/>
        </authorList>
    </citation>
    <scope>NUCLEOTIDE SEQUENCE [LARGE SCALE GENOMIC DNA]</scope>
    <source>
        <strain evidence="6">Tokyo 01</strain>
    </source>
</reference>